<dbReference type="Proteomes" id="UP000664966">
    <property type="component" value="Chromosome"/>
</dbReference>
<evidence type="ECO:0000313" key="7">
    <source>
        <dbReference type="Proteomes" id="UP000197394"/>
    </source>
</evidence>
<evidence type="ECO:0000313" key="8">
    <source>
        <dbReference type="Proteomes" id="UP000470018"/>
    </source>
</evidence>
<name>A0A1C9CSF1_ACIBA</name>
<evidence type="ECO:0008006" key="9">
    <source>
        <dbReference type="Google" id="ProtNLM"/>
    </source>
</evidence>
<feature type="signal peptide" evidence="1">
    <location>
        <begin position="1"/>
        <end position="21"/>
    </location>
</feature>
<dbReference type="EMBL" id="CP072270">
    <property type="protein sequence ID" value="QTK42480.1"/>
    <property type="molecule type" value="Genomic_DNA"/>
</dbReference>
<dbReference type="PATRIC" id="fig|470.1359.peg.1571"/>
<reference evidence="5" key="4">
    <citation type="submission" date="2021-03" db="EMBL/GenBank/DDBJ databases">
        <title>Complete genome sequencing of Acinetobacter baumannii.</title>
        <authorList>
            <person name="Yadav B."/>
            <person name="Makwana N."/>
            <person name="Kharat A.S."/>
            <person name="Veeraraghavan B."/>
            <person name="Vijayakumar S."/>
            <person name="Priya M."/>
        </authorList>
    </citation>
    <scope>NUCLEOTIDE SEQUENCE</scope>
    <source>
        <strain evidence="5">KSK6</strain>
    </source>
</reference>
<accession>A0A1C9CSF1</accession>
<keyword evidence="1" id="KW-0732">Signal</keyword>
<gene>
    <name evidence="3" type="ORF">A7M90_09095</name>
    <name evidence="4" type="ORF">CBE85_11880</name>
    <name evidence="2" type="ORF">G3N53_15645</name>
    <name evidence="5" type="ORF">J6E47_13780</name>
</gene>
<dbReference type="EMBL" id="JAAGTY010000021">
    <property type="protein sequence ID" value="NDW42509.1"/>
    <property type="molecule type" value="Genomic_DNA"/>
</dbReference>
<protein>
    <recommendedName>
        <fullName evidence="9">Lipoprotein</fullName>
    </recommendedName>
</protein>
<evidence type="ECO:0000256" key="1">
    <source>
        <dbReference type="SAM" id="SignalP"/>
    </source>
</evidence>
<evidence type="ECO:0000313" key="6">
    <source>
        <dbReference type="Proteomes" id="UP000179937"/>
    </source>
</evidence>
<feature type="chain" id="PRO_5015063052" description="Lipoprotein" evidence="1">
    <location>
        <begin position="22"/>
        <end position="148"/>
    </location>
</feature>
<dbReference type="Proteomes" id="UP000470018">
    <property type="component" value="Unassembled WGS sequence"/>
</dbReference>
<organism evidence="3 6">
    <name type="scientific">Acinetobacter baumannii</name>
    <dbReference type="NCBI Taxonomy" id="470"/>
    <lineage>
        <taxon>Bacteria</taxon>
        <taxon>Pseudomonadati</taxon>
        <taxon>Pseudomonadota</taxon>
        <taxon>Gammaproteobacteria</taxon>
        <taxon>Moraxellales</taxon>
        <taxon>Moraxellaceae</taxon>
        <taxon>Acinetobacter</taxon>
        <taxon>Acinetobacter calcoaceticus/baumannii complex</taxon>
    </lineage>
</organism>
<sequence>MIMRKFIFSLFIFSLYCSLIACSTNATSLQELSKELFSEYLYEVDTDRNKSSTQLIVIKINKENFSINDYNDVKNKLLSRKWDFVDSYDNYYNFCKTNNYSIDILNPIHDRHYTRDGDEVNFKSKDYWYFALYFNKLGVNNCMEYYGK</sequence>
<dbReference type="Proteomes" id="UP000179937">
    <property type="component" value="Unassembled WGS sequence"/>
</dbReference>
<proteinExistence type="predicted"/>
<evidence type="ECO:0000313" key="5">
    <source>
        <dbReference type="EMBL" id="QTK42480.1"/>
    </source>
</evidence>
<dbReference type="RefSeq" id="WP_005124434.1">
    <property type="nucleotide sequence ID" value="NZ_AP014649.1"/>
</dbReference>
<evidence type="ECO:0000313" key="4">
    <source>
        <dbReference type="EMBL" id="OWK66374.1"/>
    </source>
</evidence>
<reference evidence="4 7" key="2">
    <citation type="submission" date="2017-05" db="EMBL/GenBank/DDBJ databases">
        <title>Draft genome sequence of MDR A. baumannii AB360.</title>
        <authorList>
            <person name="Wareham D.W."/>
            <person name="Bean D.C."/>
        </authorList>
    </citation>
    <scope>NUCLEOTIDE SEQUENCE [LARGE SCALE GENOMIC DNA]</scope>
    <source>
        <strain evidence="4 7">AB360</strain>
    </source>
</reference>
<dbReference type="AlphaFoldDB" id="A0A1C9CSF1"/>
<dbReference type="Proteomes" id="UP000197394">
    <property type="component" value="Unassembled WGS sequence"/>
</dbReference>
<dbReference type="EMBL" id="NGKM01000011">
    <property type="protein sequence ID" value="OWK66374.1"/>
    <property type="molecule type" value="Genomic_DNA"/>
</dbReference>
<reference evidence="3 6" key="1">
    <citation type="submission" date="2016-05" db="EMBL/GenBank/DDBJ databases">
        <title>The evolution of Acinetobacter baumannii in vivo.</title>
        <authorList>
            <person name="Hua X."/>
            <person name="Yu Y."/>
        </authorList>
    </citation>
    <scope>NUCLEOTIDE SEQUENCE [LARGE SCALE GENOMIC DNA]</scope>
    <source>
        <strain evidence="3 6">XH647</strain>
    </source>
</reference>
<evidence type="ECO:0000313" key="3">
    <source>
        <dbReference type="EMBL" id="OIG67538.1"/>
    </source>
</evidence>
<dbReference type="PROSITE" id="PS51257">
    <property type="entry name" value="PROKAR_LIPOPROTEIN"/>
    <property type="match status" value="1"/>
</dbReference>
<evidence type="ECO:0000313" key="2">
    <source>
        <dbReference type="EMBL" id="NDW42509.1"/>
    </source>
</evidence>
<dbReference type="EMBL" id="LYKI01000067">
    <property type="protein sequence ID" value="OIG67538.1"/>
    <property type="molecule type" value="Genomic_DNA"/>
</dbReference>
<reference evidence="2 8" key="3">
    <citation type="submission" date="2020-02" db="EMBL/GenBank/DDBJ databases">
        <title>Whole genome shot-gun sequencing of clinical Carbapenem resistant A. baumannii.</title>
        <authorList>
            <person name="Veeraraghavan B."/>
            <person name="Mathur P."/>
            <person name="Vijayakumar S."/>
            <person name="Vasudevan K."/>
            <person name="Lincy M."/>
            <person name="Kirubananthan A."/>
        </authorList>
    </citation>
    <scope>NUCLEOTIDE SEQUENCE [LARGE SCALE GENOMIC DNA]</scope>
    <source>
        <strain evidence="2 8">SP816</strain>
    </source>
</reference>